<evidence type="ECO:0000313" key="2">
    <source>
        <dbReference type="EMBL" id="WMC84255.1"/>
    </source>
</evidence>
<dbReference type="AlphaFoldDB" id="A0AAX3ZBC2"/>
<sequence>MSPIEAATDDLQDLAVLWSIGEAHAHDVVEAACAALVAGLDSPALRILAGYTRAEAEDGVPDLLPFLVDELDLVFYTRDSEAGQDAAVRALAHRMLAGRLPPRELAMRIHQRFGHQLPLAERLAELDDEYDMVEYGNKTLAQLDAEVTAEAQRLMRERPDRDRQS</sequence>
<dbReference type="EMBL" id="CP121271">
    <property type="protein sequence ID" value="WMC84255.1"/>
    <property type="molecule type" value="Genomic_DNA"/>
</dbReference>
<reference evidence="2" key="1">
    <citation type="submission" date="2023-03" db="EMBL/GenBank/DDBJ databases">
        <title>Borrelidin-producing and root-colonizing Streptomyces rochei is a potent biopesticide for soil-borne oomycete-caused plant diseases.</title>
        <authorList>
            <person name="Zhou D."/>
            <person name="Wang X."/>
            <person name="Navarro-Munoz J.C."/>
            <person name="Li W."/>
            <person name="Li J."/>
            <person name="Jiu M."/>
            <person name="Deng S."/>
            <person name="Ye Y."/>
            <person name="Daly P."/>
            <person name="Wei L."/>
        </authorList>
    </citation>
    <scope>NUCLEOTIDE SEQUENCE</scope>
    <source>
        <strain evidence="2">JK1</strain>
    </source>
</reference>
<dbReference type="GeneID" id="90940603"/>
<dbReference type="Proteomes" id="UP001605990">
    <property type="component" value="Unassembled WGS sequence"/>
</dbReference>
<gene>
    <name evidence="1" type="ORF">ACGU38_11160</name>
    <name evidence="2" type="ORF">P7W03_01220</name>
</gene>
<evidence type="ECO:0000313" key="1">
    <source>
        <dbReference type="EMBL" id="MFG6295916.1"/>
    </source>
</evidence>
<keyword evidence="4" id="KW-1185">Reference proteome</keyword>
<reference evidence="1 4" key="2">
    <citation type="submission" date="2024-10" db="EMBL/GenBank/DDBJ databases">
        <title>Draft genome assembly of a novel steroid transforming actinomycete isolated from African clawed frog Xenopus laevis.</title>
        <authorList>
            <person name="Bragin E."/>
            <person name="Kollerov V."/>
            <person name="Donova M.V."/>
        </authorList>
    </citation>
    <scope>NUCLEOTIDE SEQUENCE [LARGE SCALE GENOMIC DNA]</scope>
    <source>
        <strain evidence="1 4">MTOC-St3</strain>
    </source>
</reference>
<dbReference type="RefSeq" id="WP_019328991.1">
    <property type="nucleotide sequence ID" value="NZ_CP121271.1"/>
</dbReference>
<dbReference type="Proteomes" id="UP001231701">
    <property type="component" value="Chromosome"/>
</dbReference>
<accession>A0AAX3ZBC2</accession>
<protein>
    <submittedName>
        <fullName evidence="2">Uncharacterized protein</fullName>
    </submittedName>
</protein>
<name>A0AAX3ZBC2_STRRO</name>
<dbReference type="EMBL" id="JBIENY010000180">
    <property type="protein sequence ID" value="MFG6295916.1"/>
    <property type="molecule type" value="Genomic_DNA"/>
</dbReference>
<evidence type="ECO:0000313" key="3">
    <source>
        <dbReference type="Proteomes" id="UP001231701"/>
    </source>
</evidence>
<organism evidence="2 3">
    <name type="scientific">Streptomyces rochei</name>
    <name type="common">Streptomyces parvullus</name>
    <dbReference type="NCBI Taxonomy" id="1928"/>
    <lineage>
        <taxon>Bacteria</taxon>
        <taxon>Bacillati</taxon>
        <taxon>Actinomycetota</taxon>
        <taxon>Actinomycetes</taxon>
        <taxon>Kitasatosporales</taxon>
        <taxon>Streptomycetaceae</taxon>
        <taxon>Streptomyces</taxon>
        <taxon>Streptomyces rochei group</taxon>
    </lineage>
</organism>
<proteinExistence type="predicted"/>
<evidence type="ECO:0000313" key="4">
    <source>
        <dbReference type="Proteomes" id="UP001605990"/>
    </source>
</evidence>